<feature type="compositionally biased region" description="Low complexity" evidence="1">
    <location>
        <begin position="76"/>
        <end position="85"/>
    </location>
</feature>
<feature type="compositionally biased region" description="Low complexity" evidence="1">
    <location>
        <begin position="14"/>
        <end position="25"/>
    </location>
</feature>
<dbReference type="Proteomes" id="UP000829999">
    <property type="component" value="Chromosome 19"/>
</dbReference>
<feature type="compositionally biased region" description="Low complexity" evidence="1">
    <location>
        <begin position="185"/>
        <end position="196"/>
    </location>
</feature>
<reference evidence="3" key="1">
    <citation type="submission" date="2025-08" db="UniProtKB">
        <authorList>
            <consortium name="RefSeq"/>
        </authorList>
    </citation>
    <scope>IDENTIFICATION</scope>
    <source>
        <tissue evidence="3">Whole larval tissue</tissue>
    </source>
</reference>
<organism evidence="2 3">
    <name type="scientific">Spodoptera frugiperda</name>
    <name type="common">Fall armyworm</name>
    <dbReference type="NCBI Taxonomy" id="7108"/>
    <lineage>
        <taxon>Eukaryota</taxon>
        <taxon>Metazoa</taxon>
        <taxon>Ecdysozoa</taxon>
        <taxon>Arthropoda</taxon>
        <taxon>Hexapoda</taxon>
        <taxon>Insecta</taxon>
        <taxon>Pterygota</taxon>
        <taxon>Neoptera</taxon>
        <taxon>Endopterygota</taxon>
        <taxon>Lepidoptera</taxon>
        <taxon>Glossata</taxon>
        <taxon>Ditrysia</taxon>
        <taxon>Noctuoidea</taxon>
        <taxon>Noctuidae</taxon>
        <taxon>Amphipyrinae</taxon>
        <taxon>Spodoptera</taxon>
    </lineage>
</organism>
<dbReference type="RefSeq" id="XP_050556906.1">
    <property type="nucleotide sequence ID" value="XM_050700949.1"/>
</dbReference>
<feature type="compositionally biased region" description="Polar residues" evidence="1">
    <location>
        <begin position="244"/>
        <end position="267"/>
    </location>
</feature>
<dbReference type="GeneID" id="126911870"/>
<evidence type="ECO:0000256" key="1">
    <source>
        <dbReference type="SAM" id="MobiDB-lite"/>
    </source>
</evidence>
<evidence type="ECO:0000313" key="3">
    <source>
        <dbReference type="RefSeq" id="XP_050556906.1"/>
    </source>
</evidence>
<protein>
    <submittedName>
        <fullName evidence="3">Uncharacterized protein LOC126911870</fullName>
    </submittedName>
</protein>
<dbReference type="PRINTS" id="PR01217">
    <property type="entry name" value="PRICHEXTENSN"/>
</dbReference>
<feature type="compositionally biased region" description="Polar residues" evidence="1">
    <location>
        <begin position="141"/>
        <end position="160"/>
    </location>
</feature>
<evidence type="ECO:0000313" key="2">
    <source>
        <dbReference type="Proteomes" id="UP000829999"/>
    </source>
</evidence>
<sequence length="483" mass="50545">MPPSLIPSAPIPPSSTLSPPNTSAPISPSTSEDSNNYVQSQTITLSEDDVAPEILNPPEPLSPKHSSPIPSPPVPTSSIPSSNSSPSPPPASIPSPPVLQSSTLLPPDSSTSMPPSLIPSAPIPPSSTLSPPNTSAPIPPSTSGDSNNYVQPQSLTSSDDNIAPETLNPPKLPSSNPSPIPSAPVPTSSIPSSNSSPPMPPPSVPPSSTTSSPITRESPTTLIQPPKFSMSPSGVVVAEHANINVPSNPEQYQPSTSALPSVPQNTSEDIVTQPPIVVKISLSKIKPTFPLKSLLLCPISPETPSTSDSNCSPPIPNPNIIRAPQPLNVNPLPSTAHAPPTPPERQSSTMPNLSPLHLNITASQFFNTFLPSPPHSESPRHTNPDQTRPSTGFEAAYASSLASMTRVRPAPVLFRPLPAIRPRPRSLQVNQVNTEPFIPTVVLAPVRFSSVDDIPQHLIIKPPSPTPDSIPPKPPDPQNKKDS</sequence>
<accession>A0A9R0E1Z7</accession>
<feature type="region of interest" description="Disordered" evidence="1">
    <location>
        <begin position="457"/>
        <end position="483"/>
    </location>
</feature>
<dbReference type="AlphaFoldDB" id="A0A9R0E1Z7"/>
<gene>
    <name evidence="3" type="primary">LOC126911870</name>
</gene>
<feature type="compositionally biased region" description="Pro residues" evidence="1">
    <location>
        <begin position="1"/>
        <end position="13"/>
    </location>
</feature>
<feature type="region of interest" description="Disordered" evidence="1">
    <location>
        <begin position="369"/>
        <end position="391"/>
    </location>
</feature>
<feature type="compositionally biased region" description="Low complexity" evidence="1">
    <location>
        <begin position="99"/>
        <end position="136"/>
    </location>
</feature>
<feature type="compositionally biased region" description="Pro residues" evidence="1">
    <location>
        <begin position="86"/>
        <end position="97"/>
    </location>
</feature>
<feature type="compositionally biased region" description="Pro residues" evidence="1">
    <location>
        <begin position="462"/>
        <end position="477"/>
    </location>
</feature>
<feature type="compositionally biased region" description="Polar residues" evidence="1">
    <location>
        <begin position="26"/>
        <end position="45"/>
    </location>
</feature>
<feature type="region of interest" description="Disordered" evidence="1">
    <location>
        <begin position="1"/>
        <end position="267"/>
    </location>
</feature>
<name>A0A9R0E1Z7_SPOFR</name>
<feature type="compositionally biased region" description="Low complexity" evidence="1">
    <location>
        <begin position="206"/>
        <end position="221"/>
    </location>
</feature>
<feature type="compositionally biased region" description="Pro residues" evidence="1">
    <location>
        <begin position="170"/>
        <end position="184"/>
    </location>
</feature>
<proteinExistence type="predicted"/>
<feature type="region of interest" description="Disordered" evidence="1">
    <location>
        <begin position="325"/>
        <end position="353"/>
    </location>
</feature>
<keyword evidence="2" id="KW-1185">Reference proteome</keyword>